<sequence>MASKRQFKCKRLREVYCHSLSRYAKEHSLPLRAIDYTDNDNVTGYKCVLGLEKDGSPAYIKEFFSVMWGNDEVEVFVDLSDKLKDFALQGDVINAVEKGTPVSYTVQRGAFGRWHYNVLIEIDGFKYYFYIKTIRGSSFKRIMGKFCGE</sequence>
<proteinExistence type="predicted"/>
<dbReference type="AlphaFoldDB" id="A0A9D1MM29"/>
<evidence type="ECO:0000313" key="1">
    <source>
        <dbReference type="EMBL" id="HIU62504.1"/>
    </source>
</evidence>
<protein>
    <submittedName>
        <fullName evidence="1">Uncharacterized protein</fullName>
    </submittedName>
</protein>
<accession>A0A9D1MM29</accession>
<dbReference type="Proteomes" id="UP000824145">
    <property type="component" value="Unassembled WGS sequence"/>
</dbReference>
<gene>
    <name evidence="1" type="ORF">IAB07_01880</name>
</gene>
<evidence type="ECO:0000313" key="2">
    <source>
        <dbReference type="Proteomes" id="UP000824145"/>
    </source>
</evidence>
<dbReference type="EMBL" id="DVNJ01000006">
    <property type="protein sequence ID" value="HIU62504.1"/>
    <property type="molecule type" value="Genomic_DNA"/>
</dbReference>
<organism evidence="1 2">
    <name type="scientific">Candidatus Caccalectryoclostridium excrementigallinarum</name>
    <dbReference type="NCBI Taxonomy" id="2840710"/>
    <lineage>
        <taxon>Bacteria</taxon>
        <taxon>Bacillati</taxon>
        <taxon>Bacillota</taxon>
        <taxon>Clostridia</taxon>
        <taxon>Christensenellales</taxon>
        <taxon>Christensenellaceae</taxon>
        <taxon>Christensenellaceae incertae sedis</taxon>
        <taxon>Candidatus Caccalectryoclostridium</taxon>
    </lineage>
</organism>
<comment type="caution">
    <text evidence="1">The sequence shown here is derived from an EMBL/GenBank/DDBJ whole genome shotgun (WGS) entry which is preliminary data.</text>
</comment>
<reference evidence="1" key="1">
    <citation type="submission" date="2020-10" db="EMBL/GenBank/DDBJ databases">
        <authorList>
            <person name="Gilroy R."/>
        </authorList>
    </citation>
    <scope>NUCLEOTIDE SEQUENCE</scope>
    <source>
        <strain evidence="1">9366</strain>
    </source>
</reference>
<name>A0A9D1MM29_9FIRM</name>
<reference evidence="1" key="2">
    <citation type="journal article" date="2021" name="PeerJ">
        <title>Extensive microbial diversity within the chicken gut microbiome revealed by metagenomics and culture.</title>
        <authorList>
            <person name="Gilroy R."/>
            <person name="Ravi A."/>
            <person name="Getino M."/>
            <person name="Pursley I."/>
            <person name="Horton D.L."/>
            <person name="Alikhan N.F."/>
            <person name="Baker D."/>
            <person name="Gharbi K."/>
            <person name="Hall N."/>
            <person name="Watson M."/>
            <person name="Adriaenssens E.M."/>
            <person name="Foster-Nyarko E."/>
            <person name="Jarju S."/>
            <person name="Secka A."/>
            <person name="Antonio M."/>
            <person name="Oren A."/>
            <person name="Chaudhuri R.R."/>
            <person name="La Ragione R."/>
            <person name="Hildebrand F."/>
            <person name="Pallen M.J."/>
        </authorList>
    </citation>
    <scope>NUCLEOTIDE SEQUENCE</scope>
    <source>
        <strain evidence="1">9366</strain>
    </source>
</reference>